<reference evidence="1" key="1">
    <citation type="journal article" date="2020" name="Stud. Mycol.">
        <title>101 Dothideomycetes genomes: a test case for predicting lifestyles and emergence of pathogens.</title>
        <authorList>
            <person name="Haridas S."/>
            <person name="Albert R."/>
            <person name="Binder M."/>
            <person name="Bloem J."/>
            <person name="Labutti K."/>
            <person name="Salamov A."/>
            <person name="Andreopoulos B."/>
            <person name="Baker S."/>
            <person name="Barry K."/>
            <person name="Bills G."/>
            <person name="Bluhm B."/>
            <person name="Cannon C."/>
            <person name="Castanera R."/>
            <person name="Culley D."/>
            <person name="Daum C."/>
            <person name="Ezra D."/>
            <person name="Gonzalez J."/>
            <person name="Henrissat B."/>
            <person name="Kuo A."/>
            <person name="Liang C."/>
            <person name="Lipzen A."/>
            <person name="Lutzoni F."/>
            <person name="Magnuson J."/>
            <person name="Mondo S."/>
            <person name="Nolan M."/>
            <person name="Ohm R."/>
            <person name="Pangilinan J."/>
            <person name="Park H.-J."/>
            <person name="Ramirez L."/>
            <person name="Alfaro M."/>
            <person name="Sun H."/>
            <person name="Tritt A."/>
            <person name="Yoshinaga Y."/>
            <person name="Zwiers L.-H."/>
            <person name="Turgeon B."/>
            <person name="Goodwin S."/>
            <person name="Spatafora J."/>
            <person name="Crous P."/>
            <person name="Grigoriev I."/>
        </authorList>
    </citation>
    <scope>NUCLEOTIDE SEQUENCE</scope>
    <source>
        <strain evidence="1">CBS 116005</strain>
    </source>
</reference>
<evidence type="ECO:0000313" key="2">
    <source>
        <dbReference type="Proteomes" id="UP000799436"/>
    </source>
</evidence>
<organism evidence="1 2">
    <name type="scientific">Teratosphaeria nubilosa</name>
    <dbReference type="NCBI Taxonomy" id="161662"/>
    <lineage>
        <taxon>Eukaryota</taxon>
        <taxon>Fungi</taxon>
        <taxon>Dikarya</taxon>
        <taxon>Ascomycota</taxon>
        <taxon>Pezizomycotina</taxon>
        <taxon>Dothideomycetes</taxon>
        <taxon>Dothideomycetidae</taxon>
        <taxon>Mycosphaerellales</taxon>
        <taxon>Teratosphaeriaceae</taxon>
        <taxon>Teratosphaeria</taxon>
    </lineage>
</organism>
<dbReference type="AlphaFoldDB" id="A0A6G1LG27"/>
<dbReference type="EMBL" id="ML995821">
    <property type="protein sequence ID" value="KAF2771114.1"/>
    <property type="molecule type" value="Genomic_DNA"/>
</dbReference>
<sequence>MDFITLPAELRCIIYSHLIADFVNQHHLKPNLYRLPDDWPRNNFACYLALIRTCKLVHSEAVPYFEKHFLPDLTLHFDSVTALHAIAKILPPAPIYQDMKFVLVTRCEALGRNKSKQNAEFEAFREQQMGRKSLLQENWNGHRKFQAKHEGRYYCKGCGIKLTVTKQGRVGSLAHSYTYDGTEGIKGGAMSVVMRGLCNEEDKGLSRRTWYFELAGRFGGLEWSNWVEKGENVVEKASTKNEDGMRKGLWSLRRWAY</sequence>
<protein>
    <submittedName>
        <fullName evidence="1">Uncharacterized protein</fullName>
    </submittedName>
</protein>
<evidence type="ECO:0000313" key="1">
    <source>
        <dbReference type="EMBL" id="KAF2771114.1"/>
    </source>
</evidence>
<accession>A0A6G1LG27</accession>
<keyword evidence="2" id="KW-1185">Reference proteome</keyword>
<gene>
    <name evidence="1" type="ORF">EJ03DRAFT_45777</name>
</gene>
<dbReference type="OrthoDB" id="62952at2759"/>
<proteinExistence type="predicted"/>
<name>A0A6G1LG27_9PEZI</name>
<dbReference type="Proteomes" id="UP000799436">
    <property type="component" value="Unassembled WGS sequence"/>
</dbReference>